<reference evidence="11" key="1">
    <citation type="journal article" date="2019" name="Int. J. Syst. Evol. Microbiol.">
        <title>The Global Catalogue of Microorganisms (GCM) 10K type strain sequencing project: providing services to taxonomists for standard genome sequencing and annotation.</title>
        <authorList>
            <consortium name="The Broad Institute Genomics Platform"/>
            <consortium name="The Broad Institute Genome Sequencing Center for Infectious Disease"/>
            <person name="Wu L."/>
            <person name="Ma J."/>
        </authorList>
    </citation>
    <scope>NUCLEOTIDE SEQUENCE [LARGE SCALE GENOMIC DNA]</scope>
    <source>
        <strain evidence="11">JCM 18304</strain>
    </source>
</reference>
<evidence type="ECO:0000256" key="1">
    <source>
        <dbReference type="ARBA" id="ARBA00004651"/>
    </source>
</evidence>
<keyword evidence="5 9" id="KW-0812">Transmembrane</keyword>
<evidence type="ECO:0000256" key="3">
    <source>
        <dbReference type="ARBA" id="ARBA00022448"/>
    </source>
</evidence>
<feature type="transmembrane region" description="Helical" evidence="9">
    <location>
        <begin position="354"/>
        <end position="383"/>
    </location>
</feature>
<dbReference type="PANTHER" id="PTHR21716">
    <property type="entry name" value="TRANSMEMBRANE PROTEIN"/>
    <property type="match status" value="1"/>
</dbReference>
<evidence type="ECO:0000313" key="10">
    <source>
        <dbReference type="EMBL" id="GAA5186403.1"/>
    </source>
</evidence>
<gene>
    <name evidence="10" type="ORF">GCM10023322_32570</name>
</gene>
<feature type="transmembrane region" description="Helical" evidence="9">
    <location>
        <begin position="304"/>
        <end position="329"/>
    </location>
</feature>
<comment type="subcellular location">
    <subcellularLocation>
        <location evidence="1">Cell membrane</location>
        <topology evidence="1">Multi-pass membrane protein</topology>
    </subcellularLocation>
</comment>
<evidence type="ECO:0000256" key="4">
    <source>
        <dbReference type="ARBA" id="ARBA00022475"/>
    </source>
</evidence>
<keyword evidence="4" id="KW-1003">Cell membrane</keyword>
<dbReference type="Pfam" id="PF01594">
    <property type="entry name" value="AI-2E_transport"/>
    <property type="match status" value="1"/>
</dbReference>
<protein>
    <submittedName>
        <fullName evidence="10">AI-2E family transporter</fullName>
    </submittedName>
</protein>
<dbReference type="PANTHER" id="PTHR21716:SF53">
    <property type="entry name" value="PERMEASE PERM-RELATED"/>
    <property type="match status" value="1"/>
</dbReference>
<evidence type="ECO:0000256" key="7">
    <source>
        <dbReference type="ARBA" id="ARBA00023136"/>
    </source>
</evidence>
<evidence type="ECO:0000256" key="2">
    <source>
        <dbReference type="ARBA" id="ARBA00009773"/>
    </source>
</evidence>
<proteinExistence type="inferred from homology"/>
<evidence type="ECO:0000256" key="9">
    <source>
        <dbReference type="SAM" id="Phobius"/>
    </source>
</evidence>
<name>A0ABP9RUQ4_9ACTN</name>
<feature type="transmembrane region" description="Helical" evidence="9">
    <location>
        <begin position="115"/>
        <end position="137"/>
    </location>
</feature>
<feature type="transmembrane region" description="Helical" evidence="9">
    <location>
        <begin position="271"/>
        <end position="292"/>
    </location>
</feature>
<feature type="transmembrane region" description="Helical" evidence="9">
    <location>
        <begin position="83"/>
        <end position="103"/>
    </location>
</feature>
<dbReference type="Proteomes" id="UP001501570">
    <property type="component" value="Unassembled WGS sequence"/>
</dbReference>
<sequence length="394" mass="40947">MDATQAVPGQPGAQPKAGEQAEPDSRAEIVQAAELEAAELRNDGAVLGSPGRPINRRSPFTIGLFGAAGVGVAYVLARMLVDAASVLVLIGLALFLAIGLDPAVQWLMRRGLPRWAAVAVVALVSVGVVAGFLAAAIPPLAAQGTQFAHELPGYAAQLRDHSTTLGRLDARLHLQDRLDKAVSSLSAGDVFGGLLGAGKVVLSATASTLTVLVLTVYLLADLPRIRRLIYRLIPASRRPRAILLGDEMFTRVGGFVLGNLLTSLIAGVGTFVWLVVFHVPYPVLLAIAVAFLDLVPVVGSTVGGILVSLIALTVSVPVAVATLAFYIVYRLAEDYLIVPKIIGRTVQVSATTTILAVLLGGAVLGFVGALIAIPVAAAIGILLREVAFPRLDRG</sequence>
<feature type="transmembrane region" description="Helical" evidence="9">
    <location>
        <begin position="200"/>
        <end position="220"/>
    </location>
</feature>
<evidence type="ECO:0000256" key="8">
    <source>
        <dbReference type="SAM" id="MobiDB-lite"/>
    </source>
</evidence>
<dbReference type="InterPro" id="IPR002549">
    <property type="entry name" value="AI-2E-like"/>
</dbReference>
<evidence type="ECO:0000313" key="11">
    <source>
        <dbReference type="Proteomes" id="UP001501570"/>
    </source>
</evidence>
<organism evidence="10 11">
    <name type="scientific">Rugosimonospora acidiphila</name>
    <dbReference type="NCBI Taxonomy" id="556531"/>
    <lineage>
        <taxon>Bacteria</taxon>
        <taxon>Bacillati</taxon>
        <taxon>Actinomycetota</taxon>
        <taxon>Actinomycetes</taxon>
        <taxon>Micromonosporales</taxon>
        <taxon>Micromonosporaceae</taxon>
        <taxon>Rugosimonospora</taxon>
    </lineage>
</organism>
<keyword evidence="11" id="KW-1185">Reference proteome</keyword>
<keyword evidence="7 9" id="KW-0472">Membrane</keyword>
<feature type="region of interest" description="Disordered" evidence="8">
    <location>
        <begin position="1"/>
        <end position="25"/>
    </location>
</feature>
<evidence type="ECO:0000256" key="6">
    <source>
        <dbReference type="ARBA" id="ARBA00022989"/>
    </source>
</evidence>
<keyword evidence="3" id="KW-0813">Transport</keyword>
<keyword evidence="6 9" id="KW-1133">Transmembrane helix</keyword>
<comment type="caution">
    <text evidence="10">The sequence shown here is derived from an EMBL/GenBank/DDBJ whole genome shotgun (WGS) entry which is preliminary data.</text>
</comment>
<evidence type="ECO:0000256" key="5">
    <source>
        <dbReference type="ARBA" id="ARBA00022692"/>
    </source>
</evidence>
<dbReference type="RefSeq" id="WP_345630430.1">
    <property type="nucleotide sequence ID" value="NZ_BAABJQ010000008.1"/>
</dbReference>
<comment type="similarity">
    <text evidence="2">Belongs to the autoinducer-2 exporter (AI-2E) (TC 2.A.86) family.</text>
</comment>
<accession>A0ABP9RUQ4</accession>
<dbReference type="EMBL" id="BAABJQ010000008">
    <property type="protein sequence ID" value="GAA5186403.1"/>
    <property type="molecule type" value="Genomic_DNA"/>
</dbReference>
<feature type="transmembrane region" description="Helical" evidence="9">
    <location>
        <begin position="60"/>
        <end position="77"/>
    </location>
</feature>